<dbReference type="Pfam" id="PF11294">
    <property type="entry name" value="DUF3095"/>
    <property type="match status" value="1"/>
</dbReference>
<sequence length="387" mass="40457">MGAPAPLPVIRDFAAEATDPGHYAELGPGWSIASADVIGSTGLATTGRDRDVNFVAGAAVAVLSEVLRTLGMEDPCVQFGGDGAIAAVPPGGRADVEAALSALVHWSTVEMGVPMLAGVVGVDELNASGLDVRVALQDVGNGNSFGLFLGSGVAVAERWIKEQPARQVTPRPGPLPGLETLSCRWHPVPASRGTILCVIVDPVARGTAGVATLMGLQAEIEAVVPTMDAAPLGRGERLAPRWPPSLRSLRAEARTVPKGRRVWKLLSALGKSLALVTLDTLGSRLGTFDPSVYRRVLAERSDYRKAAGGTRFVLDVTEAEATAIEALLERRVAEGAIRYGMARADATTITCLVGDLAADRHVHFVDGAGIGLWRASVMLKERFGKVG</sequence>
<evidence type="ECO:0000313" key="1">
    <source>
        <dbReference type="EMBL" id="NYZ21301.1"/>
    </source>
</evidence>
<comment type="caution">
    <text evidence="1">The sequence shown here is derived from an EMBL/GenBank/DDBJ whole genome shotgun (WGS) entry which is preliminary data.</text>
</comment>
<gene>
    <name evidence="1" type="ORF">HND93_16420</name>
</gene>
<evidence type="ECO:0000313" key="2">
    <source>
        <dbReference type="Proteomes" id="UP000584642"/>
    </source>
</evidence>
<organism evidence="1 2">
    <name type="scientific">Azospirillum oleiclasticum</name>
    <dbReference type="NCBI Taxonomy" id="2735135"/>
    <lineage>
        <taxon>Bacteria</taxon>
        <taxon>Pseudomonadati</taxon>
        <taxon>Pseudomonadota</taxon>
        <taxon>Alphaproteobacteria</taxon>
        <taxon>Rhodospirillales</taxon>
        <taxon>Azospirillaceae</taxon>
        <taxon>Azospirillum</taxon>
    </lineage>
</organism>
<reference evidence="1 2" key="1">
    <citation type="submission" date="2020-05" db="EMBL/GenBank/DDBJ databases">
        <title>Azospirillum oleiclasticum sp. nov, a nitrogen-fixing and heavy crude oil-emulsifying bacterium isolated from the crude oil of Yumen Oilfield.</title>
        <authorList>
            <person name="Wu D."/>
            <person name="Cai M."/>
            <person name="Zhang X."/>
        </authorList>
    </citation>
    <scope>NUCLEOTIDE SEQUENCE [LARGE SCALE GENOMIC DNA]</scope>
    <source>
        <strain evidence="1 2">ROY-1-1-2</strain>
    </source>
</reference>
<accession>A0ABX2TAU5</accession>
<dbReference type="Proteomes" id="UP000584642">
    <property type="component" value="Unassembled WGS sequence"/>
</dbReference>
<name>A0ABX2TAU5_9PROT</name>
<dbReference type="InterPro" id="IPR021445">
    <property type="entry name" value="DUF3095"/>
</dbReference>
<dbReference type="EMBL" id="JABFDB010000011">
    <property type="protein sequence ID" value="NYZ21301.1"/>
    <property type="molecule type" value="Genomic_DNA"/>
</dbReference>
<keyword evidence="2" id="KW-1185">Reference proteome</keyword>
<proteinExistence type="predicted"/>
<protein>
    <submittedName>
        <fullName evidence="1">DUF3095 family protein</fullName>
    </submittedName>
</protein>